<keyword evidence="2" id="KW-0833">Ubl conjugation pathway</keyword>
<dbReference type="OrthoDB" id="422728at2759"/>
<feature type="domain" description="Ubiquitin fusion degradation protein UFD1 N-terminal subdomain 1" evidence="4">
    <location>
        <begin position="26"/>
        <end position="125"/>
    </location>
</feature>
<dbReference type="Gene3D" id="2.40.40.50">
    <property type="entry name" value="Ubiquitin fusion degradation protein UFD1, N-terminal domain"/>
    <property type="match status" value="1"/>
</dbReference>
<dbReference type="GO" id="GO:0031593">
    <property type="term" value="F:polyubiquitin modification-dependent protein binding"/>
    <property type="evidence" value="ECO:0007669"/>
    <property type="project" value="TreeGrafter"/>
</dbReference>
<dbReference type="Gene3D" id="3.10.330.10">
    <property type="match status" value="1"/>
</dbReference>
<sequence length="323" mass="35074">MDFGGPETNFGLSSWLNAGSGRAQTFEEHFRCYPVVMMDSKPRDNVCYGGKLLLPPSALDKLTRLNIMYPMLFQLTNENTDCKQTNAGVLEFTAEEGRVYLPQWMMQTLLLEPGDLVKVKSTSLPLGRYVKIQPQSVEFLDISDPRAVLENALRNFSTLTVGDIITISYNDKLFDILVLETKPSASGISIVETDLEVDFAPPLGYQEPKPVKPVVPTMASQLHLPDARIASLAGADGSGAFQGGGHRLKTSPAKVSTLKNEPTEVSSSTTLHSTLPANLVASDNAPAPLNLPLGQLFFGYQVVPPANTDTNGTEVRLIYICGV</sequence>
<dbReference type="Pfam" id="PF03152">
    <property type="entry name" value="UFD1_N1"/>
    <property type="match status" value="1"/>
</dbReference>
<evidence type="ECO:0000256" key="3">
    <source>
        <dbReference type="ARBA" id="ARBA00074895"/>
    </source>
</evidence>
<dbReference type="EMBL" id="JANBQB010000138">
    <property type="protein sequence ID" value="KAJ1981103.1"/>
    <property type="molecule type" value="Genomic_DNA"/>
</dbReference>
<comment type="similarity">
    <text evidence="1">Belongs to the UFD1 family.</text>
</comment>
<dbReference type="GO" id="GO:0034098">
    <property type="term" value="C:VCP-NPL4-UFD1 AAA ATPase complex"/>
    <property type="evidence" value="ECO:0007669"/>
    <property type="project" value="TreeGrafter"/>
</dbReference>
<dbReference type="AlphaFoldDB" id="A0A9W8B2Z6"/>
<accession>A0A9W8B2Z6</accession>
<dbReference type="InterPro" id="IPR004854">
    <property type="entry name" value="Ufd1-like"/>
</dbReference>
<dbReference type="FunFam" id="2.40.40.50:FF:000001">
    <property type="entry name" value="Ubiquitin fusion degradation protein 1 homolog"/>
    <property type="match status" value="1"/>
</dbReference>
<name>A0A9W8B2Z6_9FUNG</name>
<evidence type="ECO:0000313" key="6">
    <source>
        <dbReference type="EMBL" id="KAJ1981103.1"/>
    </source>
</evidence>
<comment type="caution">
    <text evidence="6">The sequence shown here is derived from an EMBL/GenBank/DDBJ whole genome shotgun (WGS) entry which is preliminary data.</text>
</comment>
<dbReference type="InterPro" id="IPR042299">
    <property type="entry name" value="Ufd1-like_Nn"/>
</dbReference>
<keyword evidence="7" id="KW-1185">Reference proteome</keyword>
<protein>
    <recommendedName>
        <fullName evidence="3">Ubiquitin fusion degradation protein 1</fullName>
    </recommendedName>
</protein>
<feature type="domain" description="Ubiquitin fusion degradation protein UFD1 N-terminal subdomain 2" evidence="5">
    <location>
        <begin position="127"/>
        <end position="202"/>
    </location>
</feature>
<dbReference type="Proteomes" id="UP001151582">
    <property type="component" value="Unassembled WGS sequence"/>
</dbReference>
<dbReference type="PANTHER" id="PTHR12555">
    <property type="entry name" value="UBIQUITIN FUSION DEGRADATON PROTEIN 1"/>
    <property type="match status" value="1"/>
</dbReference>
<evidence type="ECO:0000313" key="7">
    <source>
        <dbReference type="Proteomes" id="UP001151582"/>
    </source>
</evidence>
<dbReference type="GO" id="GO:0006511">
    <property type="term" value="P:ubiquitin-dependent protein catabolic process"/>
    <property type="evidence" value="ECO:0007669"/>
    <property type="project" value="InterPro"/>
</dbReference>
<evidence type="ECO:0000256" key="2">
    <source>
        <dbReference type="ARBA" id="ARBA00022786"/>
    </source>
</evidence>
<dbReference type="Pfam" id="PF24842">
    <property type="entry name" value="UFD1_N2"/>
    <property type="match status" value="1"/>
</dbReference>
<evidence type="ECO:0000256" key="1">
    <source>
        <dbReference type="ARBA" id="ARBA00006043"/>
    </source>
</evidence>
<dbReference type="InterPro" id="IPR055418">
    <property type="entry name" value="UFD1_N2"/>
</dbReference>
<evidence type="ECO:0000259" key="4">
    <source>
        <dbReference type="Pfam" id="PF03152"/>
    </source>
</evidence>
<organism evidence="6 7">
    <name type="scientific">Dimargaris verticillata</name>
    <dbReference type="NCBI Taxonomy" id="2761393"/>
    <lineage>
        <taxon>Eukaryota</taxon>
        <taxon>Fungi</taxon>
        <taxon>Fungi incertae sedis</taxon>
        <taxon>Zoopagomycota</taxon>
        <taxon>Kickxellomycotina</taxon>
        <taxon>Dimargaritomycetes</taxon>
        <taxon>Dimargaritales</taxon>
        <taxon>Dimargaritaceae</taxon>
        <taxon>Dimargaris</taxon>
    </lineage>
</organism>
<reference evidence="6" key="1">
    <citation type="submission" date="2022-07" db="EMBL/GenBank/DDBJ databases">
        <title>Phylogenomic reconstructions and comparative analyses of Kickxellomycotina fungi.</title>
        <authorList>
            <person name="Reynolds N.K."/>
            <person name="Stajich J.E."/>
            <person name="Barry K."/>
            <person name="Grigoriev I.V."/>
            <person name="Crous P."/>
            <person name="Smith M.E."/>
        </authorList>
    </citation>
    <scope>NUCLEOTIDE SEQUENCE</scope>
    <source>
        <strain evidence="6">RSA 567</strain>
    </source>
</reference>
<dbReference type="GO" id="GO:0036503">
    <property type="term" value="P:ERAD pathway"/>
    <property type="evidence" value="ECO:0007669"/>
    <property type="project" value="TreeGrafter"/>
</dbReference>
<proteinExistence type="inferred from homology"/>
<dbReference type="PANTHER" id="PTHR12555:SF13">
    <property type="entry name" value="UBIQUITIN RECOGNITION FACTOR IN ER-ASSOCIATED DEGRADATION PROTEIN 1"/>
    <property type="match status" value="1"/>
</dbReference>
<gene>
    <name evidence="6" type="primary">UFD1</name>
    <name evidence="6" type="ORF">H4R34_002205</name>
</gene>
<dbReference type="InterPro" id="IPR055417">
    <property type="entry name" value="UFD1_N1"/>
</dbReference>
<evidence type="ECO:0000259" key="5">
    <source>
        <dbReference type="Pfam" id="PF24842"/>
    </source>
</evidence>